<reference evidence="10" key="1">
    <citation type="submission" date="2020-07" db="EMBL/GenBank/DDBJ databases">
        <title>Ethylene signaling mediates host invasion by parasitic plants.</title>
        <authorList>
            <person name="Yoshida S."/>
        </authorList>
    </citation>
    <scope>NUCLEOTIDE SEQUENCE</scope>
    <source>
        <strain evidence="10">Okayama</strain>
    </source>
</reference>
<evidence type="ECO:0000256" key="2">
    <source>
        <dbReference type="ARBA" id="ARBA00008997"/>
    </source>
</evidence>
<dbReference type="GO" id="GO:0030915">
    <property type="term" value="C:Smc5-Smc6 complex"/>
    <property type="evidence" value="ECO:0007669"/>
    <property type="project" value="UniProtKB-UniRule"/>
</dbReference>
<feature type="domain" description="Non-structural maintenance of chromosome element 4 C-terminal" evidence="9">
    <location>
        <begin position="520"/>
        <end position="606"/>
    </location>
</feature>
<dbReference type="Pfam" id="PF08743">
    <property type="entry name" value="Nse4_C"/>
    <property type="match status" value="1"/>
</dbReference>
<evidence type="ECO:0000256" key="5">
    <source>
        <dbReference type="ARBA" id="ARBA00023204"/>
    </source>
</evidence>
<dbReference type="InterPro" id="IPR027786">
    <property type="entry name" value="Nse4/EID"/>
</dbReference>
<organism evidence="10 11">
    <name type="scientific">Phtheirospermum japonicum</name>
    <dbReference type="NCBI Taxonomy" id="374723"/>
    <lineage>
        <taxon>Eukaryota</taxon>
        <taxon>Viridiplantae</taxon>
        <taxon>Streptophyta</taxon>
        <taxon>Embryophyta</taxon>
        <taxon>Tracheophyta</taxon>
        <taxon>Spermatophyta</taxon>
        <taxon>Magnoliopsida</taxon>
        <taxon>eudicotyledons</taxon>
        <taxon>Gunneridae</taxon>
        <taxon>Pentapetalae</taxon>
        <taxon>asterids</taxon>
        <taxon>lamiids</taxon>
        <taxon>Lamiales</taxon>
        <taxon>Orobanchaceae</taxon>
        <taxon>Orobanchaceae incertae sedis</taxon>
        <taxon>Phtheirospermum</taxon>
    </lineage>
</organism>
<evidence type="ECO:0000256" key="8">
    <source>
        <dbReference type="SAM" id="MobiDB-lite"/>
    </source>
</evidence>
<dbReference type="GO" id="GO:0006310">
    <property type="term" value="P:DNA recombination"/>
    <property type="evidence" value="ECO:0007669"/>
    <property type="project" value="UniProtKB-UniRule"/>
</dbReference>
<dbReference type="EMBL" id="BMAC01008629">
    <property type="protein sequence ID" value="GFQ08694.1"/>
    <property type="molecule type" value="Genomic_DNA"/>
</dbReference>
<evidence type="ECO:0000313" key="11">
    <source>
        <dbReference type="Proteomes" id="UP000653305"/>
    </source>
</evidence>
<dbReference type="GO" id="GO:0006281">
    <property type="term" value="P:DNA repair"/>
    <property type="evidence" value="ECO:0007669"/>
    <property type="project" value="UniProtKB-UniRule"/>
</dbReference>
<proteinExistence type="inferred from homology"/>
<evidence type="ECO:0000259" key="9">
    <source>
        <dbReference type="Pfam" id="PF08743"/>
    </source>
</evidence>
<gene>
    <name evidence="10" type="ORF">PHJA_003013400</name>
</gene>
<dbReference type="GO" id="GO:0005634">
    <property type="term" value="C:nucleus"/>
    <property type="evidence" value="ECO:0007669"/>
    <property type="project" value="UniProtKB-SubCell"/>
</dbReference>
<evidence type="ECO:0000256" key="4">
    <source>
        <dbReference type="ARBA" id="ARBA00023172"/>
    </source>
</evidence>
<comment type="caution">
    <text evidence="10">The sequence shown here is derived from an EMBL/GenBank/DDBJ whole genome shotgun (WGS) entry which is preliminary data.</text>
</comment>
<comment type="similarity">
    <text evidence="2 7">Belongs to the NSE4 family.</text>
</comment>
<keyword evidence="4 7" id="KW-0233">DNA recombination</keyword>
<comment type="function">
    <text evidence="7">Component of the SMC5-SMC6 complex, that promotes sister chromatid alignment after DNA damage and facilitates double-stranded DNA breaks (DSBs) repair via homologous recombination between sister chromatids.</text>
</comment>
<sequence length="676" mass="74893">MFKFIISVNKPREQVADAETLLGLTKTLAASVKTHISGGVTPAEFVSCMIRDFEQHISVKQISENSQQCFSWQTFGLSVAPIFMNGPGCMTMANPKPAFSLPSRKRVPTTVASKSASTAPAVSPPPWQGACHQAPPSLNRHRSHPMVPPRSQRRLAYRVAIALDLPSHHRLNHHSAAAARRRRADGPRRLISDSIPNASIALALSNPKDFAKKKRSFSRWAERAEIDWKLVVFRLFWQLRCGGGSGPPGLTHARSFSGRQAPSPPAKEDGGFGGAIGGLAAGLAPTWAPRAPRRRDFFGRFLKIRERVTEGGRGQSILTKESKELTQENATVSKRRIIRSQYREIDNLINDRKDELANGDSDKFMAIMSEVENMHKHVNKPREQVADAETLLGLTKTLAASVKTHISGGVTPAEFVSCMIRDFEQHISVKQISENSQQCFSWQTFGLSVAPIFMNGPGCMTMIGPMKNKPQQRKMVVRAKRTSSIGKARPKELEKAAEVITDTDKNLQVMFELLKKEKKVKVENLMLNRVSFAQTVENLFVLSFLVKDGRVRVDLDESGSQVVVPTNGPSAEEVKSGVAKNHQFIFRFDFNDWKLMKSIVPEGEELMPHRDASANVKMELCDQDISPADDSPLVFTAAVKKFSKNFGRTVQNSCLLTEIDDGVIGNWSCKGKISIM</sequence>
<accession>A0A830DN72</accession>
<dbReference type="AlphaFoldDB" id="A0A830DN72"/>
<comment type="subunit">
    <text evidence="7">Component of the SMC5-SMC6 complex.</text>
</comment>
<dbReference type="Proteomes" id="UP000653305">
    <property type="component" value="Unassembled WGS sequence"/>
</dbReference>
<evidence type="ECO:0000256" key="6">
    <source>
        <dbReference type="ARBA" id="ARBA00023242"/>
    </source>
</evidence>
<evidence type="ECO:0000256" key="3">
    <source>
        <dbReference type="ARBA" id="ARBA00022763"/>
    </source>
</evidence>
<name>A0A830DN72_9LAMI</name>
<evidence type="ECO:0000256" key="7">
    <source>
        <dbReference type="RuleBase" id="RU365071"/>
    </source>
</evidence>
<comment type="subcellular location">
    <subcellularLocation>
        <location evidence="1 7">Nucleus</location>
    </subcellularLocation>
</comment>
<feature type="region of interest" description="Disordered" evidence="8">
    <location>
        <begin position="114"/>
        <end position="148"/>
    </location>
</feature>
<keyword evidence="6 7" id="KW-0539">Nucleus</keyword>
<keyword evidence="3 7" id="KW-0227">DNA damage</keyword>
<dbReference type="OrthoDB" id="361242at2759"/>
<dbReference type="PANTHER" id="PTHR16140:SF0">
    <property type="entry name" value="NON-STRUCTURAL MAINTENANCE OF CHROMOSOMES ELEMENT 4"/>
    <property type="match status" value="1"/>
</dbReference>
<evidence type="ECO:0000313" key="10">
    <source>
        <dbReference type="EMBL" id="GFQ08694.1"/>
    </source>
</evidence>
<dbReference type="PANTHER" id="PTHR16140">
    <property type="entry name" value="NON-STRUCTURAL MAINTENANCE OF CHROMOSOMES ELEMENT 4"/>
    <property type="match status" value="1"/>
</dbReference>
<keyword evidence="11" id="KW-1185">Reference proteome</keyword>
<feature type="region of interest" description="Disordered" evidence="8">
    <location>
        <begin position="250"/>
        <end position="272"/>
    </location>
</feature>
<protein>
    <recommendedName>
        <fullName evidence="7">Non-structural maintenance of chromosomes element 4</fullName>
    </recommendedName>
</protein>
<dbReference type="InterPro" id="IPR014854">
    <property type="entry name" value="Nse4_C"/>
</dbReference>
<evidence type="ECO:0000256" key="1">
    <source>
        <dbReference type="ARBA" id="ARBA00004123"/>
    </source>
</evidence>
<keyword evidence="5 7" id="KW-0234">DNA repair</keyword>